<accession>A0A545T8H8</accession>
<keyword evidence="13" id="KW-1185">Reference proteome</keyword>
<keyword evidence="8 11" id="KW-1133">Transmembrane helix</keyword>
<dbReference type="GO" id="GO:0005886">
    <property type="term" value="C:plasma membrane"/>
    <property type="evidence" value="ECO:0007669"/>
    <property type="project" value="UniProtKB-SubCell"/>
</dbReference>
<evidence type="ECO:0000256" key="2">
    <source>
        <dbReference type="ARBA" id="ARBA00006742"/>
    </source>
</evidence>
<dbReference type="PANTHER" id="PTHR33909:SF1">
    <property type="entry name" value="SEC TRANSLOCON ACCESSORY COMPLEX SUBUNIT YAJC"/>
    <property type="match status" value="1"/>
</dbReference>
<name>A0A545T8H8_9GAMM</name>
<dbReference type="GO" id="GO:0015031">
    <property type="term" value="P:protein transport"/>
    <property type="evidence" value="ECO:0007669"/>
    <property type="project" value="UniProtKB-KW"/>
</dbReference>
<keyword evidence="4" id="KW-0813">Transport</keyword>
<dbReference type="EMBL" id="VHSG01000018">
    <property type="protein sequence ID" value="TQV73509.1"/>
    <property type="molecule type" value="Genomic_DNA"/>
</dbReference>
<keyword evidence="7" id="KW-0653">Protein transport</keyword>
<evidence type="ECO:0000256" key="4">
    <source>
        <dbReference type="ARBA" id="ARBA00022448"/>
    </source>
</evidence>
<evidence type="ECO:0000256" key="6">
    <source>
        <dbReference type="ARBA" id="ARBA00022692"/>
    </source>
</evidence>
<keyword evidence="10 11" id="KW-0472">Membrane</keyword>
<dbReference type="InterPro" id="IPR003849">
    <property type="entry name" value="Preprotein_translocase_YajC"/>
</dbReference>
<sequence length="111" mass="12212">MEFLIPAAMAQTQSAPAPEANPMITLIMFGGLFVFMYLFIIRPQRKRQKEHQELVSSLNKGDEIVLNSGLLGKITKVDGDYIVVDAGNNIELKFQKGSVHAVLPKGTIKAI</sequence>
<evidence type="ECO:0000313" key="12">
    <source>
        <dbReference type="EMBL" id="TQV73509.1"/>
    </source>
</evidence>
<dbReference type="OrthoDB" id="9811406at2"/>
<comment type="similarity">
    <text evidence="2">Belongs to the YajC family.</text>
</comment>
<reference evidence="12 13" key="1">
    <citation type="submission" date="2019-06" db="EMBL/GenBank/DDBJ databases">
        <title>Whole genome sequence for Cellvibrionaceae sp. R142.</title>
        <authorList>
            <person name="Wang G."/>
        </authorList>
    </citation>
    <scope>NUCLEOTIDE SEQUENCE [LARGE SCALE GENOMIC DNA]</scope>
    <source>
        <strain evidence="12 13">R142</strain>
    </source>
</reference>
<dbReference type="AlphaFoldDB" id="A0A545T8H8"/>
<comment type="subcellular location">
    <subcellularLocation>
        <location evidence="1">Cell membrane</location>
        <topology evidence="1">Single-pass membrane protein</topology>
    </subcellularLocation>
</comment>
<evidence type="ECO:0000256" key="9">
    <source>
        <dbReference type="ARBA" id="ARBA00023010"/>
    </source>
</evidence>
<dbReference type="PANTHER" id="PTHR33909">
    <property type="entry name" value="SEC TRANSLOCON ACCESSORY COMPLEX SUBUNIT YAJC"/>
    <property type="match status" value="1"/>
</dbReference>
<keyword evidence="9" id="KW-0811">Translocation</keyword>
<dbReference type="NCBIfam" id="TIGR00739">
    <property type="entry name" value="yajC"/>
    <property type="match status" value="1"/>
</dbReference>
<evidence type="ECO:0000256" key="1">
    <source>
        <dbReference type="ARBA" id="ARBA00004162"/>
    </source>
</evidence>
<proteinExistence type="inferred from homology"/>
<evidence type="ECO:0000256" key="5">
    <source>
        <dbReference type="ARBA" id="ARBA00022475"/>
    </source>
</evidence>
<dbReference type="SMART" id="SM01323">
    <property type="entry name" value="YajC"/>
    <property type="match status" value="1"/>
</dbReference>
<evidence type="ECO:0000256" key="3">
    <source>
        <dbReference type="ARBA" id="ARBA00014962"/>
    </source>
</evidence>
<dbReference type="Proteomes" id="UP000319732">
    <property type="component" value="Unassembled WGS sequence"/>
</dbReference>
<dbReference type="PRINTS" id="PR01853">
    <property type="entry name" value="YAJCTRNLCASE"/>
</dbReference>
<keyword evidence="5" id="KW-1003">Cell membrane</keyword>
<keyword evidence="6 11" id="KW-0812">Transmembrane</keyword>
<evidence type="ECO:0000256" key="10">
    <source>
        <dbReference type="ARBA" id="ARBA00023136"/>
    </source>
</evidence>
<evidence type="ECO:0000256" key="7">
    <source>
        <dbReference type="ARBA" id="ARBA00022927"/>
    </source>
</evidence>
<feature type="transmembrane region" description="Helical" evidence="11">
    <location>
        <begin position="24"/>
        <end position="41"/>
    </location>
</feature>
<evidence type="ECO:0000313" key="13">
    <source>
        <dbReference type="Proteomes" id="UP000319732"/>
    </source>
</evidence>
<evidence type="ECO:0000256" key="8">
    <source>
        <dbReference type="ARBA" id="ARBA00022989"/>
    </source>
</evidence>
<organism evidence="12 13">
    <name type="scientific">Exilibacterium tricleocarpae</name>
    <dbReference type="NCBI Taxonomy" id="2591008"/>
    <lineage>
        <taxon>Bacteria</taxon>
        <taxon>Pseudomonadati</taxon>
        <taxon>Pseudomonadota</taxon>
        <taxon>Gammaproteobacteria</taxon>
        <taxon>Cellvibrionales</taxon>
        <taxon>Cellvibrionaceae</taxon>
        <taxon>Exilibacterium</taxon>
    </lineage>
</organism>
<gene>
    <name evidence="12" type="primary">yajC</name>
    <name evidence="12" type="ORF">FKG94_17585</name>
</gene>
<dbReference type="RefSeq" id="WP_142905638.1">
    <property type="nucleotide sequence ID" value="NZ_ML660097.1"/>
</dbReference>
<comment type="caution">
    <text evidence="12">The sequence shown here is derived from an EMBL/GenBank/DDBJ whole genome shotgun (WGS) entry which is preliminary data.</text>
</comment>
<dbReference type="Pfam" id="PF02699">
    <property type="entry name" value="YajC"/>
    <property type="match status" value="1"/>
</dbReference>
<evidence type="ECO:0000256" key="11">
    <source>
        <dbReference type="SAM" id="Phobius"/>
    </source>
</evidence>
<protein>
    <recommendedName>
        <fullName evidence="3">Sec translocon accessory complex subunit YajC</fullName>
    </recommendedName>
</protein>